<dbReference type="PROSITE" id="PS51257">
    <property type="entry name" value="PROKAR_LIPOPROTEIN"/>
    <property type="match status" value="1"/>
</dbReference>
<dbReference type="InterPro" id="IPR025970">
    <property type="entry name" value="SusE"/>
</dbReference>
<evidence type="ECO:0000313" key="2">
    <source>
        <dbReference type="EMBL" id="NCI49535.1"/>
    </source>
</evidence>
<keyword evidence="3" id="KW-1185">Reference proteome</keyword>
<feature type="domain" description="SusE outer membrane protein" evidence="1">
    <location>
        <begin position="43"/>
        <end position="125"/>
    </location>
</feature>
<proteinExistence type="predicted"/>
<name>A0ABW9ZWY0_9BACT</name>
<evidence type="ECO:0000259" key="1">
    <source>
        <dbReference type="Pfam" id="PF14292"/>
    </source>
</evidence>
<protein>
    <recommendedName>
        <fullName evidence="1">SusE outer membrane protein domain-containing protein</fullName>
    </recommendedName>
</protein>
<dbReference type="Pfam" id="PF14292">
    <property type="entry name" value="SusE"/>
    <property type="match status" value="1"/>
</dbReference>
<organism evidence="2 3">
    <name type="scientific">Sediminibacterium roseum</name>
    <dbReference type="NCBI Taxonomy" id="1978412"/>
    <lineage>
        <taxon>Bacteria</taxon>
        <taxon>Pseudomonadati</taxon>
        <taxon>Bacteroidota</taxon>
        <taxon>Chitinophagia</taxon>
        <taxon>Chitinophagales</taxon>
        <taxon>Chitinophagaceae</taxon>
        <taxon>Sediminibacterium</taxon>
    </lineage>
</organism>
<sequence length="349" mass="38052">MKRRFLRFDFLLIVLLASLVFVSCRKTMEISVAPKEVTGFRISESSLVLLQGNVANKAATFSWAATGPADIYTVEADVSTSYFSDPIELATTKATSVTFTVGEFNALMSKLLYAGNPGRIDFRVKVQHSGSAPVYSEPTAMDVTTFKNYVTYDGSRTFKVPGNYQGWNVATAPKLIAAKGEGEYEGYINFVNPSPQVLLVKGNVSKWDDKFTYYYIGGDMFGFGGSIMTLPSGSGVYLFRANTNTNRWSSVKITSWGIAGDALNAKSKATMSDEEGNLSWSVTTDLVPGSFRIRANNSNSISFGHKAEDEAGVPSYDGENIVIRKAGNYTIELSLGVAGNYSYSIRRNS</sequence>
<dbReference type="Gene3D" id="2.60.40.3620">
    <property type="match status" value="1"/>
</dbReference>
<dbReference type="Proteomes" id="UP000753802">
    <property type="component" value="Unassembled WGS sequence"/>
</dbReference>
<evidence type="ECO:0000313" key="3">
    <source>
        <dbReference type="Proteomes" id="UP000753802"/>
    </source>
</evidence>
<gene>
    <name evidence="2" type="ORF">GWC95_06355</name>
</gene>
<comment type="caution">
    <text evidence="2">The sequence shown here is derived from an EMBL/GenBank/DDBJ whole genome shotgun (WGS) entry which is preliminary data.</text>
</comment>
<dbReference type="RefSeq" id="WP_161817849.1">
    <property type="nucleotide sequence ID" value="NZ_JAACJS010000011.1"/>
</dbReference>
<reference evidence="2 3" key="1">
    <citation type="submission" date="2020-01" db="EMBL/GenBank/DDBJ databases">
        <title>Genome analysis.</title>
        <authorList>
            <person name="Wu S."/>
            <person name="Wang G."/>
        </authorList>
    </citation>
    <scope>NUCLEOTIDE SEQUENCE [LARGE SCALE GENOMIC DNA]</scope>
    <source>
        <strain evidence="2 3">SYL130</strain>
    </source>
</reference>
<dbReference type="EMBL" id="JAACJS010000011">
    <property type="protein sequence ID" value="NCI49535.1"/>
    <property type="molecule type" value="Genomic_DNA"/>
</dbReference>
<accession>A0ABW9ZWY0</accession>